<dbReference type="EMBL" id="CP001197">
    <property type="protein sequence ID" value="ACL08024.1"/>
    <property type="molecule type" value="Genomic_DNA"/>
</dbReference>
<accession>B8DPW7</accession>
<dbReference type="HOGENOM" id="CLU_108406_0_0_7"/>
<dbReference type="KEGG" id="dvm:DvMF_1070"/>
<feature type="region of interest" description="Disordered" evidence="1">
    <location>
        <begin position="1"/>
        <end position="59"/>
    </location>
</feature>
<protein>
    <submittedName>
        <fullName evidence="2">Uncharacterized protein</fullName>
    </submittedName>
</protein>
<dbReference type="AlphaFoldDB" id="B8DPW7"/>
<organism evidence="2">
    <name type="scientific">Nitratidesulfovibrio vulgaris (strain DSM 19637 / Miyazaki F)</name>
    <name type="common">Desulfovibrio vulgaris</name>
    <dbReference type="NCBI Taxonomy" id="883"/>
    <lineage>
        <taxon>Bacteria</taxon>
        <taxon>Pseudomonadati</taxon>
        <taxon>Thermodesulfobacteriota</taxon>
        <taxon>Desulfovibrionia</taxon>
        <taxon>Desulfovibrionales</taxon>
        <taxon>Desulfovibrionaceae</taxon>
        <taxon>Nitratidesulfovibrio</taxon>
    </lineage>
</organism>
<sequence>MEQTLVPAPSPATASGPQIASGPSGPATLAAPATVPAASVGAASPADPGTAPGLPDAPTALDVPGASAVRNAADYAFDLPDHLSVDTAAADRFRALCAAQGLSPEQARAAVDFYVAEHETAGGLAADGCEAGLRTLWKGRYDERIDTARRAVRSLDARMEGRLAPLVRAGLGNHPAFAELMALVGERMGEDSLGAGTGPTGARGEAMSTEDFLRTVVFAKR</sequence>
<feature type="compositionally biased region" description="Low complexity" evidence="1">
    <location>
        <begin position="25"/>
        <end position="46"/>
    </location>
</feature>
<name>B8DPW7_NITV9</name>
<gene>
    <name evidence="2" type="ordered locus">DvMF_1070</name>
</gene>
<proteinExistence type="predicted"/>
<evidence type="ECO:0000256" key="1">
    <source>
        <dbReference type="SAM" id="MobiDB-lite"/>
    </source>
</evidence>
<dbReference type="eggNOG" id="ENOG5032E0R">
    <property type="taxonomic scope" value="Bacteria"/>
</dbReference>
<dbReference type="OrthoDB" id="5458384at2"/>
<evidence type="ECO:0000313" key="2">
    <source>
        <dbReference type="EMBL" id="ACL08024.1"/>
    </source>
</evidence>
<reference evidence="2" key="1">
    <citation type="submission" date="2008-10" db="EMBL/GenBank/DDBJ databases">
        <title>Complete sequence of Desulfovibrio vulgaris str. 'Miyazaki F'.</title>
        <authorList>
            <person name="Lucas S."/>
            <person name="Copeland A."/>
            <person name="Lapidus A."/>
            <person name="Glavina del Rio T."/>
            <person name="Dalin E."/>
            <person name="Tice H."/>
            <person name="Bruce D."/>
            <person name="Goodwin L."/>
            <person name="Pitluck S."/>
            <person name="Sims D."/>
            <person name="Brettin T."/>
            <person name="Detter J.C."/>
            <person name="Han C."/>
            <person name="Larimer F."/>
            <person name="Land M."/>
            <person name="Hauser L."/>
            <person name="Kyrpides N."/>
            <person name="Mikhailova N."/>
            <person name="Hazen T.C."/>
            <person name="Richardson P."/>
        </authorList>
    </citation>
    <scope>NUCLEOTIDE SEQUENCE</scope>
    <source>
        <strain evidence="2">Miyazaki F</strain>
    </source>
</reference>
<dbReference type="STRING" id="883.DvMF_1070"/>